<reference evidence="1 2" key="1">
    <citation type="submission" date="2014-04" db="EMBL/GenBank/DDBJ databases">
        <authorList>
            <consortium name="DOE Joint Genome Institute"/>
            <person name="Kuo A."/>
            <person name="Zuccaro A."/>
            <person name="Kohler A."/>
            <person name="Nagy L.G."/>
            <person name="Floudas D."/>
            <person name="Copeland A."/>
            <person name="Barry K.W."/>
            <person name="Cichocki N."/>
            <person name="Veneault-Fourrey C."/>
            <person name="LaButti K."/>
            <person name="Lindquist E.A."/>
            <person name="Lipzen A."/>
            <person name="Lundell T."/>
            <person name="Morin E."/>
            <person name="Murat C."/>
            <person name="Sun H."/>
            <person name="Tunlid A."/>
            <person name="Henrissat B."/>
            <person name="Grigoriev I.V."/>
            <person name="Hibbett D.S."/>
            <person name="Martin F."/>
            <person name="Nordberg H.P."/>
            <person name="Cantor M.N."/>
            <person name="Hua S.X."/>
        </authorList>
    </citation>
    <scope>NUCLEOTIDE SEQUENCE [LARGE SCALE GENOMIC DNA]</scope>
    <source>
        <strain evidence="1 2">MAFF 305830</strain>
    </source>
</reference>
<sequence length="90" mass="10301">MYRGAQRLVRAVREVKTVWGEKLHDAFEWIWYCSLYRFASSVHAACAVDICASMEATSCCSSWIVERSEATSSFRKVRFLLRLGLGMDSL</sequence>
<accession>A0A0C3AV75</accession>
<dbReference type="Proteomes" id="UP000054097">
    <property type="component" value="Unassembled WGS sequence"/>
</dbReference>
<name>A0A0C3AV75_SERVB</name>
<evidence type="ECO:0000313" key="2">
    <source>
        <dbReference type="Proteomes" id="UP000054097"/>
    </source>
</evidence>
<protein>
    <submittedName>
        <fullName evidence="1">Uncharacterized protein</fullName>
    </submittedName>
</protein>
<evidence type="ECO:0000313" key="1">
    <source>
        <dbReference type="EMBL" id="KIM23924.1"/>
    </source>
</evidence>
<reference evidence="2" key="2">
    <citation type="submission" date="2015-01" db="EMBL/GenBank/DDBJ databases">
        <title>Evolutionary Origins and Diversification of the Mycorrhizal Mutualists.</title>
        <authorList>
            <consortium name="DOE Joint Genome Institute"/>
            <consortium name="Mycorrhizal Genomics Consortium"/>
            <person name="Kohler A."/>
            <person name="Kuo A."/>
            <person name="Nagy L.G."/>
            <person name="Floudas D."/>
            <person name="Copeland A."/>
            <person name="Barry K.W."/>
            <person name="Cichocki N."/>
            <person name="Veneault-Fourrey C."/>
            <person name="LaButti K."/>
            <person name="Lindquist E.A."/>
            <person name="Lipzen A."/>
            <person name="Lundell T."/>
            <person name="Morin E."/>
            <person name="Murat C."/>
            <person name="Riley R."/>
            <person name="Ohm R."/>
            <person name="Sun H."/>
            <person name="Tunlid A."/>
            <person name="Henrissat B."/>
            <person name="Grigoriev I.V."/>
            <person name="Hibbett D.S."/>
            <person name="Martin F."/>
        </authorList>
    </citation>
    <scope>NUCLEOTIDE SEQUENCE [LARGE SCALE GENOMIC DNA]</scope>
    <source>
        <strain evidence="2">MAFF 305830</strain>
    </source>
</reference>
<keyword evidence="2" id="KW-1185">Reference proteome</keyword>
<dbReference type="AlphaFoldDB" id="A0A0C3AV75"/>
<proteinExistence type="predicted"/>
<dbReference type="EMBL" id="KN824330">
    <property type="protein sequence ID" value="KIM23924.1"/>
    <property type="molecule type" value="Genomic_DNA"/>
</dbReference>
<organism evidence="1 2">
    <name type="scientific">Serendipita vermifera MAFF 305830</name>
    <dbReference type="NCBI Taxonomy" id="933852"/>
    <lineage>
        <taxon>Eukaryota</taxon>
        <taxon>Fungi</taxon>
        <taxon>Dikarya</taxon>
        <taxon>Basidiomycota</taxon>
        <taxon>Agaricomycotina</taxon>
        <taxon>Agaricomycetes</taxon>
        <taxon>Sebacinales</taxon>
        <taxon>Serendipitaceae</taxon>
        <taxon>Serendipita</taxon>
    </lineage>
</organism>
<gene>
    <name evidence="1" type="ORF">M408DRAFT_249042</name>
</gene>
<dbReference type="HOGENOM" id="CLU_2442252_0_0_1"/>